<gene>
    <name evidence="1" type="ORF">ACD_3C00123G0004</name>
</gene>
<protein>
    <submittedName>
        <fullName evidence="1">Transcriptional regulator, TrmB</fullName>
    </submittedName>
</protein>
<dbReference type="EMBL" id="AMFJ01000397">
    <property type="protein sequence ID" value="EKE27938.1"/>
    <property type="molecule type" value="Genomic_DNA"/>
</dbReference>
<dbReference type="InterPro" id="IPR036388">
    <property type="entry name" value="WH-like_DNA-bd_sf"/>
</dbReference>
<reference evidence="1" key="1">
    <citation type="journal article" date="2012" name="Science">
        <title>Fermentation, hydrogen, and sulfur metabolism in multiple uncultivated bacterial phyla.</title>
        <authorList>
            <person name="Wrighton K.C."/>
            <person name="Thomas B.C."/>
            <person name="Sharon I."/>
            <person name="Miller C.S."/>
            <person name="Castelle C.J."/>
            <person name="VerBerkmoes N.C."/>
            <person name="Wilkins M.J."/>
            <person name="Hettich R.L."/>
            <person name="Lipton M.S."/>
            <person name="Williams K.H."/>
            <person name="Long P.E."/>
            <person name="Banfield J.F."/>
        </authorList>
    </citation>
    <scope>NUCLEOTIDE SEQUENCE [LARGE SCALE GENOMIC DNA]</scope>
</reference>
<sequence>MIESILLQIWLNENEVKIYLASLELWNTHAGRIIKHTWLARATVYDGLERLVKKWLISKYAKSGSTIFSPEEPEKLEYMIDGQYKKIKKIKDNMDSVLPHLKKLKNPFIWMPKVRMYEWKEWIKSVFDDSLTAKEVVYTYVNVYDMELYINQEMHSEYIKKRKELKISKKWLLIDTPFARKHYENYDKSVSEARFLKKEIMPFHIEMNIYDSKISYVTYRDKNPIWVIIEDEDIYKIHRSTFELLWQQSEIIK</sequence>
<dbReference type="Gene3D" id="1.10.10.10">
    <property type="entry name" value="Winged helix-like DNA-binding domain superfamily/Winged helix DNA-binding domain"/>
    <property type="match status" value="1"/>
</dbReference>
<organism evidence="1">
    <name type="scientific">uncultured bacterium</name>
    <name type="common">gcode 4</name>
    <dbReference type="NCBI Taxonomy" id="1234023"/>
    <lineage>
        <taxon>Bacteria</taxon>
        <taxon>environmental samples</taxon>
    </lineage>
</organism>
<dbReference type="AlphaFoldDB" id="K2FYA1"/>
<evidence type="ECO:0000313" key="1">
    <source>
        <dbReference type="EMBL" id="EKE27938.1"/>
    </source>
</evidence>
<comment type="caution">
    <text evidence="1">The sequence shown here is derived from an EMBL/GenBank/DDBJ whole genome shotgun (WGS) entry which is preliminary data.</text>
</comment>
<name>K2FYA1_9BACT</name>
<proteinExistence type="predicted"/>
<accession>K2FYA1</accession>